<proteinExistence type="predicted"/>
<dbReference type="AlphaFoldDB" id="A0A0A9E078"/>
<evidence type="ECO:0000256" key="1">
    <source>
        <dbReference type="SAM" id="SignalP"/>
    </source>
</evidence>
<feature type="signal peptide" evidence="1">
    <location>
        <begin position="1"/>
        <end position="17"/>
    </location>
</feature>
<protein>
    <submittedName>
        <fullName evidence="2">Uncharacterized protein</fullName>
    </submittedName>
</protein>
<feature type="chain" id="PRO_5002046702" evidence="1">
    <location>
        <begin position="18"/>
        <end position="48"/>
    </location>
</feature>
<reference evidence="2" key="2">
    <citation type="journal article" date="2015" name="Data Brief">
        <title>Shoot transcriptome of the giant reed, Arundo donax.</title>
        <authorList>
            <person name="Barrero R.A."/>
            <person name="Guerrero F.D."/>
            <person name="Moolhuijzen P."/>
            <person name="Goolsby J.A."/>
            <person name="Tidwell J."/>
            <person name="Bellgard S.E."/>
            <person name="Bellgard M.I."/>
        </authorList>
    </citation>
    <scope>NUCLEOTIDE SEQUENCE</scope>
    <source>
        <tissue evidence="2">Shoot tissue taken approximately 20 cm above the soil surface</tissue>
    </source>
</reference>
<sequence length="48" mass="5276">MLCHCCLFLLAFPVCPAVCICGGAFRVRAMYIAHFGNKDGSNVCCSFW</sequence>
<accession>A0A0A9E078</accession>
<keyword evidence="1" id="KW-0732">Signal</keyword>
<dbReference type="EMBL" id="GBRH01203706">
    <property type="protein sequence ID" value="JAD94189.1"/>
    <property type="molecule type" value="Transcribed_RNA"/>
</dbReference>
<name>A0A0A9E078_ARUDO</name>
<organism evidence="2">
    <name type="scientific">Arundo donax</name>
    <name type="common">Giant reed</name>
    <name type="synonym">Donax arundinaceus</name>
    <dbReference type="NCBI Taxonomy" id="35708"/>
    <lineage>
        <taxon>Eukaryota</taxon>
        <taxon>Viridiplantae</taxon>
        <taxon>Streptophyta</taxon>
        <taxon>Embryophyta</taxon>
        <taxon>Tracheophyta</taxon>
        <taxon>Spermatophyta</taxon>
        <taxon>Magnoliopsida</taxon>
        <taxon>Liliopsida</taxon>
        <taxon>Poales</taxon>
        <taxon>Poaceae</taxon>
        <taxon>PACMAD clade</taxon>
        <taxon>Arundinoideae</taxon>
        <taxon>Arundineae</taxon>
        <taxon>Arundo</taxon>
    </lineage>
</organism>
<evidence type="ECO:0000313" key="2">
    <source>
        <dbReference type="EMBL" id="JAD94189.1"/>
    </source>
</evidence>
<reference evidence="2" key="1">
    <citation type="submission" date="2014-09" db="EMBL/GenBank/DDBJ databases">
        <authorList>
            <person name="Magalhaes I.L.F."/>
            <person name="Oliveira U."/>
            <person name="Santos F.R."/>
            <person name="Vidigal T.H.D.A."/>
            <person name="Brescovit A.D."/>
            <person name="Santos A.J."/>
        </authorList>
    </citation>
    <scope>NUCLEOTIDE SEQUENCE</scope>
    <source>
        <tissue evidence="2">Shoot tissue taken approximately 20 cm above the soil surface</tissue>
    </source>
</reference>